<accession>A0A6J7WKQ9</accession>
<dbReference type="EMBL" id="LR798259">
    <property type="protein sequence ID" value="CAB5218390.1"/>
    <property type="molecule type" value="Genomic_DNA"/>
</dbReference>
<sequence>MTVKIYDLRSPNGSLVQRYAGSNFEDDKVISHCDDLFNSRSRRLSLYKDGKLIYRYFKLNKYNSPILDKINGHIYKDIYEFKDNLNISINKAFSIIKSKYQYEWAK</sequence>
<gene>
    <name evidence="1" type="ORF">UFOVP217_12</name>
</gene>
<organism evidence="1">
    <name type="scientific">uncultured Caudovirales phage</name>
    <dbReference type="NCBI Taxonomy" id="2100421"/>
    <lineage>
        <taxon>Viruses</taxon>
        <taxon>Duplodnaviria</taxon>
        <taxon>Heunggongvirae</taxon>
        <taxon>Uroviricota</taxon>
        <taxon>Caudoviricetes</taxon>
        <taxon>Peduoviridae</taxon>
        <taxon>Maltschvirus</taxon>
        <taxon>Maltschvirus maltsch</taxon>
    </lineage>
</organism>
<reference evidence="1" key="1">
    <citation type="submission" date="2020-05" db="EMBL/GenBank/DDBJ databases">
        <authorList>
            <person name="Chiriac C."/>
            <person name="Salcher M."/>
            <person name="Ghai R."/>
            <person name="Kavagutti S V."/>
        </authorList>
    </citation>
    <scope>NUCLEOTIDE SEQUENCE</scope>
</reference>
<protein>
    <submittedName>
        <fullName evidence="1">Uncharacterized protein</fullName>
    </submittedName>
</protein>
<evidence type="ECO:0000313" key="1">
    <source>
        <dbReference type="EMBL" id="CAB5218390.1"/>
    </source>
</evidence>
<proteinExistence type="predicted"/>
<name>A0A6J7WKQ9_9CAUD</name>